<feature type="domain" description="Ice-binding protein C-terminal" evidence="2">
    <location>
        <begin position="217"/>
        <end position="240"/>
    </location>
</feature>
<evidence type="ECO:0000259" key="2">
    <source>
        <dbReference type="Pfam" id="PF07589"/>
    </source>
</evidence>
<comment type="caution">
    <text evidence="3">The sequence shown here is derived from an EMBL/GenBank/DDBJ whole genome shotgun (WGS) entry which is preliminary data.</text>
</comment>
<dbReference type="EMBL" id="WWCW01000068">
    <property type="protein sequence ID" value="MYM89230.1"/>
    <property type="molecule type" value="Genomic_DNA"/>
</dbReference>
<dbReference type="RefSeq" id="WP_161098184.1">
    <property type="nucleotide sequence ID" value="NZ_WWCW01000068.1"/>
</dbReference>
<feature type="signal peptide" evidence="1">
    <location>
        <begin position="1"/>
        <end position="20"/>
    </location>
</feature>
<evidence type="ECO:0000313" key="4">
    <source>
        <dbReference type="Proteomes" id="UP000470302"/>
    </source>
</evidence>
<dbReference type="Pfam" id="PF07589">
    <property type="entry name" value="PEP-CTERM"/>
    <property type="match status" value="1"/>
</dbReference>
<name>A0A845G6I4_9BURK</name>
<dbReference type="InterPro" id="IPR013424">
    <property type="entry name" value="Ice-binding_C"/>
</dbReference>
<organism evidence="3 4">
    <name type="scientific">Duganella vulcania</name>
    <dbReference type="NCBI Taxonomy" id="2692166"/>
    <lineage>
        <taxon>Bacteria</taxon>
        <taxon>Pseudomonadati</taxon>
        <taxon>Pseudomonadota</taxon>
        <taxon>Betaproteobacteria</taxon>
        <taxon>Burkholderiales</taxon>
        <taxon>Oxalobacteraceae</taxon>
        <taxon>Telluria group</taxon>
        <taxon>Duganella</taxon>
    </lineage>
</organism>
<accession>A0A845G6I4</accession>
<protein>
    <submittedName>
        <fullName evidence="3">PEPxxWA-CTERM sorting domain-containing protein</fullName>
    </submittedName>
</protein>
<gene>
    <name evidence="3" type="ORF">GTP91_18890</name>
</gene>
<sequence>MRTILAALALATPLVSYASAIPDVHTSTLNLTSISDYSNSTALTVLSDQGGATKVTTAAWRTMRNIETDGGFANYDNYQMSMTFAPAAGYVITGYSISAYASGILKPAVRPPEANGSWKPGVAENRSSIYLSDGRSGLTFKEFDDITTPTLLEFGVQGLSIDRATDFHFETAISANAGFGNWWDNPDGWNPTEHRVGSYAQIAFKDPTLTIYTALAPVPEPETWAMLLAGIALVGVAKRRNKR</sequence>
<reference evidence="3 4" key="1">
    <citation type="submission" date="2020-01" db="EMBL/GenBank/DDBJ databases">
        <title>Novel species isolated from a subtropical stream in China.</title>
        <authorList>
            <person name="Lu H."/>
        </authorList>
    </citation>
    <scope>NUCLEOTIDE SEQUENCE [LARGE SCALE GENOMIC DNA]</scope>
    <source>
        <strain evidence="3 4">FT82W</strain>
    </source>
</reference>
<dbReference type="NCBIfam" id="TIGR02595">
    <property type="entry name" value="PEP_CTERM"/>
    <property type="match status" value="1"/>
</dbReference>
<dbReference type="NCBIfam" id="NF035944">
    <property type="entry name" value="PEPxxWA-CTERM"/>
    <property type="match status" value="1"/>
</dbReference>
<dbReference type="AlphaFoldDB" id="A0A845G6I4"/>
<dbReference type="Proteomes" id="UP000470302">
    <property type="component" value="Unassembled WGS sequence"/>
</dbReference>
<keyword evidence="1" id="KW-0732">Signal</keyword>
<proteinExistence type="predicted"/>
<evidence type="ECO:0000313" key="3">
    <source>
        <dbReference type="EMBL" id="MYM89230.1"/>
    </source>
</evidence>
<evidence type="ECO:0000256" key="1">
    <source>
        <dbReference type="SAM" id="SignalP"/>
    </source>
</evidence>
<feature type="chain" id="PRO_5032747375" evidence="1">
    <location>
        <begin position="21"/>
        <end position="243"/>
    </location>
</feature>